<dbReference type="AlphaFoldDB" id="A0A2K2H5P8"/>
<gene>
    <name evidence="7" type="ORF">C2E25_16605</name>
</gene>
<reference evidence="7 8" key="1">
    <citation type="journal article" date="2018" name="Genome Announc.">
        <title>Genome Sequence of Geothermobacter sp. HR-1 Iron Reducer from the Loihi Seamount.</title>
        <authorList>
            <person name="Smith H."/>
            <person name="Abuyen K."/>
            <person name="Tremblay J."/>
            <person name="Savalia P."/>
            <person name="Perez-Rodriguez I."/>
            <person name="Emerson D."/>
            <person name="Tully B."/>
            <person name="Amend J."/>
        </authorList>
    </citation>
    <scope>NUCLEOTIDE SEQUENCE [LARGE SCALE GENOMIC DNA]</scope>
    <source>
        <strain evidence="7 8">HR-1</strain>
    </source>
</reference>
<sequence>MKNLFNVGLALGVVLLTAACAPMPEAPKTSKIDKIPVVSPTVSAEAQQRFLKRKVAIARFTDETRHGNGFFHNKDGDRIGKQAMDILSSKLAATDKFILLERADIAKINKELKMGNLAALNIPADYLIIGSVSEFGRKTDSDVGIFSRTKKQLAYATVNIRLIDVKTGQIVYSEEGSGEAFSQAGSTMGVGKRAGFDGTLGDKAIAAAIGKMVSNVVENLMDKPWRAYLLDIQDGMYFISGGASQGIMEGDTFKVFKKGKTIKNPQTGLPLELPGTEIASIKVAQIIGKDGRNEVSLCRVEKGTIPTDFSQLYVEADF</sequence>
<dbReference type="PANTHER" id="PTHR41164">
    <property type="entry name" value="CURLI PRODUCTION ASSEMBLY/TRANSPORT COMPONENT CSGG"/>
    <property type="match status" value="1"/>
</dbReference>
<evidence type="ECO:0000256" key="1">
    <source>
        <dbReference type="ARBA" id="ARBA00022475"/>
    </source>
</evidence>
<dbReference type="GO" id="GO:0030288">
    <property type="term" value="C:outer membrane-bounded periplasmic space"/>
    <property type="evidence" value="ECO:0007669"/>
    <property type="project" value="InterPro"/>
</dbReference>
<dbReference type="Proteomes" id="UP000236340">
    <property type="component" value="Unassembled WGS sequence"/>
</dbReference>
<dbReference type="PROSITE" id="PS51257">
    <property type="entry name" value="PROKAR_LIPOPROTEIN"/>
    <property type="match status" value="1"/>
</dbReference>
<feature type="signal peptide" evidence="6">
    <location>
        <begin position="1"/>
        <end position="21"/>
    </location>
</feature>
<dbReference type="EMBL" id="PPFX01000059">
    <property type="protein sequence ID" value="PNU18642.1"/>
    <property type="molecule type" value="Genomic_DNA"/>
</dbReference>
<keyword evidence="3" id="KW-0472">Membrane</keyword>
<feature type="chain" id="PRO_5014411033" evidence="6">
    <location>
        <begin position="22"/>
        <end position="318"/>
    </location>
</feature>
<keyword evidence="2 6" id="KW-0732">Signal</keyword>
<dbReference type="OrthoDB" id="9793163at2"/>
<accession>A0A2K2H5P8</accession>
<dbReference type="Gene3D" id="3.40.50.10610">
    <property type="entry name" value="ABC-type transport auxiliary lipoprotein component"/>
    <property type="match status" value="1"/>
</dbReference>
<dbReference type="Pfam" id="PF03783">
    <property type="entry name" value="CsgG"/>
    <property type="match status" value="1"/>
</dbReference>
<evidence type="ECO:0000313" key="8">
    <source>
        <dbReference type="Proteomes" id="UP000236340"/>
    </source>
</evidence>
<evidence type="ECO:0000256" key="5">
    <source>
        <dbReference type="ARBA" id="ARBA00023288"/>
    </source>
</evidence>
<evidence type="ECO:0000256" key="2">
    <source>
        <dbReference type="ARBA" id="ARBA00022729"/>
    </source>
</evidence>
<proteinExistence type="predicted"/>
<evidence type="ECO:0000256" key="3">
    <source>
        <dbReference type="ARBA" id="ARBA00023136"/>
    </source>
</evidence>
<protein>
    <submittedName>
        <fullName evidence="7">Curli production assembly protein CsgG</fullName>
    </submittedName>
</protein>
<keyword evidence="5" id="KW-0449">Lipoprotein</keyword>
<evidence type="ECO:0000256" key="6">
    <source>
        <dbReference type="SAM" id="SignalP"/>
    </source>
</evidence>
<dbReference type="InterPro" id="IPR005534">
    <property type="entry name" value="Curli_assmbl/transp-comp_CsgG"/>
</dbReference>
<name>A0A2K2H5P8_9BACT</name>
<evidence type="ECO:0000313" key="7">
    <source>
        <dbReference type="EMBL" id="PNU18642.1"/>
    </source>
</evidence>
<evidence type="ECO:0000256" key="4">
    <source>
        <dbReference type="ARBA" id="ARBA00023139"/>
    </source>
</evidence>
<dbReference type="RefSeq" id="WP_103116837.1">
    <property type="nucleotide sequence ID" value="NZ_PPFX01000059.1"/>
</dbReference>
<dbReference type="PANTHER" id="PTHR41164:SF1">
    <property type="entry name" value="CURLI PRODUCTION ASSEMBLY_TRANSPORT COMPONENT CSGG"/>
    <property type="match status" value="1"/>
</dbReference>
<keyword evidence="4" id="KW-0564">Palmitate</keyword>
<comment type="caution">
    <text evidence="7">The sequence shown here is derived from an EMBL/GenBank/DDBJ whole genome shotgun (WGS) entry which is preliminary data.</text>
</comment>
<organism evidence="7 8">
    <name type="scientific">Geothermobacter hydrogeniphilus</name>
    <dbReference type="NCBI Taxonomy" id="1969733"/>
    <lineage>
        <taxon>Bacteria</taxon>
        <taxon>Pseudomonadati</taxon>
        <taxon>Thermodesulfobacteriota</taxon>
        <taxon>Desulfuromonadia</taxon>
        <taxon>Desulfuromonadales</taxon>
        <taxon>Geothermobacteraceae</taxon>
        <taxon>Geothermobacter</taxon>
    </lineage>
</organism>
<keyword evidence="1" id="KW-1003">Cell membrane</keyword>